<reference key="2">
    <citation type="submission" date="2011-08" db="EMBL/GenBank/DDBJ databases">
        <title>Genome sequence of Naumovozyma castellii.</title>
        <authorList>
            <person name="Gordon J.L."/>
            <person name="Armisen D."/>
            <person name="Proux-Wera E."/>
            <person name="OhEigeartaigh S.S."/>
            <person name="Byrne K.P."/>
            <person name="Wolfe K.H."/>
        </authorList>
    </citation>
    <scope>NUCLEOTIDE SEQUENCE</scope>
    <source>
        <strain>Type strain:CBS 4309</strain>
    </source>
</reference>
<dbReference type="FunCoup" id="G0VHU0">
    <property type="interactions" value="69"/>
</dbReference>
<dbReference type="AlphaFoldDB" id="G0VHU0"/>
<feature type="transmembrane region" description="Helical" evidence="2">
    <location>
        <begin position="12"/>
        <end position="32"/>
    </location>
</feature>
<dbReference type="EMBL" id="HE576758">
    <property type="protein sequence ID" value="CCC70974.1"/>
    <property type="molecule type" value="Genomic_DNA"/>
</dbReference>
<dbReference type="STRING" id="1064592.G0VHU0"/>
<keyword evidence="2" id="KW-1133">Transmembrane helix</keyword>
<evidence type="ECO:0000313" key="4">
    <source>
        <dbReference type="Proteomes" id="UP000001640"/>
    </source>
</evidence>
<sequence>MSQGYKILGRTVKPHILAVATVATSAGVVAYFSRKSPEPSKPVESAGPTSSGKSINDEFNIEEALNDYLKEDGDKILKK</sequence>
<organism evidence="3 4">
    <name type="scientific">Naumovozyma castellii</name>
    <name type="common">Yeast</name>
    <name type="synonym">Saccharomyces castellii</name>
    <dbReference type="NCBI Taxonomy" id="27288"/>
    <lineage>
        <taxon>Eukaryota</taxon>
        <taxon>Fungi</taxon>
        <taxon>Dikarya</taxon>
        <taxon>Ascomycota</taxon>
        <taxon>Saccharomycotina</taxon>
        <taxon>Saccharomycetes</taxon>
        <taxon>Saccharomycetales</taxon>
        <taxon>Saccharomycetaceae</taxon>
        <taxon>Naumovozyma</taxon>
    </lineage>
</organism>
<dbReference type="GeneID" id="96904640"/>
<feature type="region of interest" description="Disordered" evidence="1">
    <location>
        <begin position="34"/>
        <end position="56"/>
    </location>
</feature>
<dbReference type="Pfam" id="PF11022">
    <property type="entry name" value="ATP19"/>
    <property type="match status" value="1"/>
</dbReference>
<proteinExistence type="predicted"/>
<dbReference type="RefSeq" id="XP_003677327.1">
    <property type="nucleotide sequence ID" value="XM_003677279.1"/>
</dbReference>
<dbReference type="Proteomes" id="UP000001640">
    <property type="component" value="Chromosome 7"/>
</dbReference>
<evidence type="ECO:0000256" key="2">
    <source>
        <dbReference type="SAM" id="Phobius"/>
    </source>
</evidence>
<reference evidence="3 4" key="1">
    <citation type="journal article" date="2011" name="Proc. Natl. Acad. Sci. U.S.A.">
        <title>Evolutionary erosion of yeast sex chromosomes by mating-type switching accidents.</title>
        <authorList>
            <person name="Gordon J.L."/>
            <person name="Armisen D."/>
            <person name="Proux-Wera E."/>
            <person name="Oheigeartaigh S.S."/>
            <person name="Byrne K.P."/>
            <person name="Wolfe K.H."/>
        </authorList>
    </citation>
    <scope>NUCLEOTIDE SEQUENCE [LARGE SCALE GENOMIC DNA]</scope>
    <source>
        <strain evidence="4">ATCC 76901 / BCRC 22586 / CBS 4309 / NBRC 1992 / NRRL Y-12630</strain>
    </source>
</reference>
<protein>
    <submittedName>
        <fullName evidence="3">Uncharacterized protein</fullName>
    </submittedName>
</protein>
<evidence type="ECO:0000256" key="1">
    <source>
        <dbReference type="SAM" id="MobiDB-lite"/>
    </source>
</evidence>
<dbReference type="HOGENOM" id="CLU_172736_2_0_1"/>
<keyword evidence="2" id="KW-0812">Transmembrane</keyword>
<gene>
    <name evidence="3" type="primary">NCAS0G00870</name>
    <name evidence="3" type="ordered locus">NCAS_0G00870</name>
</gene>
<name>G0VHU0_NAUCA</name>
<dbReference type="InterPro" id="IPR021278">
    <property type="entry name" value="ATP19"/>
</dbReference>
<dbReference type="KEGG" id="ncs:NCAS_0G00870"/>
<dbReference type="InParanoid" id="G0VHU0"/>
<evidence type="ECO:0000313" key="3">
    <source>
        <dbReference type="EMBL" id="CCC70974.1"/>
    </source>
</evidence>
<keyword evidence="4" id="KW-1185">Reference proteome</keyword>
<accession>G0VHU0</accession>
<keyword evidence="2" id="KW-0472">Membrane</keyword>